<dbReference type="Proteomes" id="UP001164776">
    <property type="component" value="Unassembled WGS sequence"/>
</dbReference>
<feature type="domain" description="Helitron helicase-like" evidence="1">
    <location>
        <begin position="1"/>
        <end position="97"/>
    </location>
</feature>
<gene>
    <name evidence="2" type="ORF">BS78_K009300</name>
</gene>
<name>A0A9W7XDF7_9POAL</name>
<evidence type="ECO:0000313" key="2">
    <source>
        <dbReference type="EMBL" id="KAJ1256522.1"/>
    </source>
</evidence>
<dbReference type="AlphaFoldDB" id="A0A9W7XDF7"/>
<organism evidence="2 3">
    <name type="scientific">Paspalum vaginatum</name>
    <name type="common">seashore paspalum</name>
    <dbReference type="NCBI Taxonomy" id="158149"/>
    <lineage>
        <taxon>Eukaryota</taxon>
        <taxon>Viridiplantae</taxon>
        <taxon>Streptophyta</taxon>
        <taxon>Embryophyta</taxon>
        <taxon>Tracheophyta</taxon>
        <taxon>Spermatophyta</taxon>
        <taxon>Magnoliopsida</taxon>
        <taxon>Liliopsida</taxon>
        <taxon>Poales</taxon>
        <taxon>Poaceae</taxon>
        <taxon>PACMAD clade</taxon>
        <taxon>Panicoideae</taxon>
        <taxon>Andropogonodae</taxon>
        <taxon>Paspaleae</taxon>
        <taxon>Paspalinae</taxon>
        <taxon>Paspalum</taxon>
    </lineage>
</organism>
<dbReference type="OrthoDB" id="669942at2759"/>
<evidence type="ECO:0000259" key="1">
    <source>
        <dbReference type="Pfam" id="PF14214"/>
    </source>
</evidence>
<comment type="caution">
    <text evidence="2">The sequence shown here is derived from an EMBL/GenBank/DDBJ whole genome shotgun (WGS) entry which is preliminary data.</text>
</comment>
<dbReference type="PANTHER" id="PTHR10492:SF57">
    <property type="entry name" value="ATP-DEPENDENT DNA HELICASE"/>
    <property type="match status" value="1"/>
</dbReference>
<sequence length="471" mass="54914">MIQNYHDGIAICRVYGPLDFFTTFTCNAKWLEIALAIASELGQKPSDRVDVVVRVYNMKLEELMQDVKDGTTFGPVSAVLHTVEFQKCGLPHAHIIIWLLQDTSQPTPAFIDRFISAEIPDPNEDPLGYALVVEHVMHGPCGSTFPRCPCMKNGKCSKRYPKAFQEVTTLNEDGFALYMRPDNGRFIEKDGVRLDNRWVVPYNMYLLKKFQAHINVEWCNKGIFIKYLFKYVTKGSDCAKVYIQRIRGVQDAPHDPDTDTINEVKEYLDCRYICEHDACWRVFGYYIHRHYPTMERMPVHLPRENFVTYDAKQNMAEVLSKEFLRRTMLTEWFVANQRYGFGKDLTYCDFPSMWSWDAISRSWHPRQHGSGKIGRLYYVHPSVGERYYLRMLLLVVPGACSYEDIRTYRRTVYPTFKQACATRGLLGDDQEWYHAFDEATAWATSGQLRRLFVTMLLFCEVNDEATFFEKV</sequence>
<reference evidence="2 3" key="1">
    <citation type="submission" date="2022-10" db="EMBL/GenBank/DDBJ databases">
        <title>WGS assembly of Paspalum vaginatum 540-79.</title>
        <authorList>
            <person name="Sun G."/>
            <person name="Wase N."/>
            <person name="Shu S."/>
            <person name="Jenkins J."/>
            <person name="Zhou B."/>
            <person name="Torres-Rodriguez J."/>
            <person name="Chen C."/>
            <person name="Sandor L."/>
            <person name="Plott C."/>
            <person name="Yoshinga Y."/>
            <person name="Daum C."/>
            <person name="Qi P."/>
            <person name="Barry K."/>
            <person name="Lipzen A."/>
            <person name="Berry L."/>
            <person name="Pedersen C."/>
            <person name="Gottilla T."/>
            <person name="Foltz A."/>
            <person name="Yu H."/>
            <person name="O'Malley R."/>
            <person name="Zhang C."/>
            <person name="Devos K."/>
            <person name="Sigmon B."/>
            <person name="Yu B."/>
            <person name="Obata T."/>
            <person name="Schmutz J."/>
            <person name="Schnable J."/>
        </authorList>
    </citation>
    <scope>NUCLEOTIDE SEQUENCE [LARGE SCALE GENOMIC DNA]</scope>
    <source>
        <strain evidence="3">cv. 540-79</strain>
    </source>
</reference>
<proteinExistence type="predicted"/>
<accession>A0A9W7XDF7</accession>
<dbReference type="PANTHER" id="PTHR10492">
    <property type="match status" value="1"/>
</dbReference>
<dbReference type="EMBL" id="MU629504">
    <property type="protein sequence ID" value="KAJ1256522.1"/>
    <property type="molecule type" value="Genomic_DNA"/>
</dbReference>
<keyword evidence="3" id="KW-1185">Reference proteome</keyword>
<evidence type="ECO:0000313" key="3">
    <source>
        <dbReference type="Proteomes" id="UP001164776"/>
    </source>
</evidence>
<protein>
    <recommendedName>
        <fullName evidence="1">Helitron helicase-like domain-containing protein</fullName>
    </recommendedName>
</protein>
<dbReference type="Pfam" id="PF14214">
    <property type="entry name" value="Helitron_like_N"/>
    <property type="match status" value="1"/>
</dbReference>
<dbReference type="InterPro" id="IPR025476">
    <property type="entry name" value="Helitron_helicase-like"/>
</dbReference>